<evidence type="ECO:0000259" key="12">
    <source>
        <dbReference type="Pfam" id="PF13476"/>
    </source>
</evidence>
<name>A0A5A8DFB6_CAFRO</name>
<accession>A0A5A8DFB6</accession>
<evidence type="ECO:0000256" key="1">
    <source>
        <dbReference type="ARBA" id="ARBA00001947"/>
    </source>
</evidence>
<dbReference type="SUPFAM" id="SSF52540">
    <property type="entry name" value="P-loop containing nucleoside triphosphate hydrolases"/>
    <property type="match status" value="1"/>
</dbReference>
<feature type="coiled-coil region" evidence="10">
    <location>
        <begin position="1166"/>
        <end position="1244"/>
    </location>
</feature>
<evidence type="ECO:0000313" key="14">
    <source>
        <dbReference type="Proteomes" id="UP000325113"/>
    </source>
</evidence>
<evidence type="ECO:0000313" key="13">
    <source>
        <dbReference type="EMBL" id="KAA0164203.1"/>
    </source>
</evidence>
<feature type="compositionally biased region" description="Acidic residues" evidence="11">
    <location>
        <begin position="1322"/>
        <end position="1342"/>
    </location>
</feature>
<gene>
    <name evidence="13" type="ORF">FNF31_02439</name>
</gene>
<keyword evidence="8" id="KW-0539">Nucleus</keyword>
<evidence type="ECO:0000256" key="3">
    <source>
        <dbReference type="ARBA" id="ARBA00004286"/>
    </source>
</evidence>
<reference evidence="13 14" key="1">
    <citation type="submission" date="2019-07" db="EMBL/GenBank/DDBJ databases">
        <title>Genomes of Cafeteria roenbergensis.</title>
        <authorList>
            <person name="Fischer M.G."/>
            <person name="Hackl T."/>
            <person name="Roman M."/>
        </authorList>
    </citation>
    <scope>NUCLEOTIDE SEQUENCE [LARGE SCALE GENOMIC DNA]</scope>
    <source>
        <strain evidence="13 14">Cflag</strain>
    </source>
</reference>
<comment type="similarity">
    <text evidence="4">Belongs to the SMC family. RAD50 subfamily.</text>
</comment>
<feature type="compositionally biased region" description="Basic and acidic residues" evidence="11">
    <location>
        <begin position="499"/>
        <end position="522"/>
    </location>
</feature>
<dbReference type="GO" id="GO:0006302">
    <property type="term" value="P:double-strand break repair"/>
    <property type="evidence" value="ECO:0007669"/>
    <property type="project" value="InterPro"/>
</dbReference>
<dbReference type="GO" id="GO:0046872">
    <property type="term" value="F:metal ion binding"/>
    <property type="evidence" value="ECO:0007669"/>
    <property type="project" value="UniProtKB-KW"/>
</dbReference>
<sequence>MAFIKLLSVQGIRAFDPLEEALIKFDKPLTVIVGENGCGKTTIIECLKYITTGQAPPNTSRGREFVHDPSILALSDVKAQIKLRFCDEAGRNHVAIRSFQLSAGSGRSRKATLKTLDGVLVRSERAADGTMEKVTTQMRASALDEVLPQLLGLPRPILEHVVFCHQEDSTWPLQEGAALKQRFDDIFATTRYSKAMEEVKKRRKALHDDAVTSQGDLQRLRTLADEARRLGRENAATDAQIARIEGRRSAATARVEACDARLQQLQGAVAEEAAAREEKARLKQRAADCEAEAGRLRAQLVEDYASDPDAAAMADGATVQAALDAAQRQLDDARASAADMEELRDALQDDLRAGDASVAAERERRARLQGRVMAVLEAASEHAAAVRAFCTEHGVAPPELPAVDSEPPLRSGDTAASHASSAQAAPASSASAGGRGVSASRGASAGPGGPSSRALLERARRFHAGSAAREAAIAAFARAVSSRVAGAEEAALQQRKRLEGEEAELQRHADDAHARSARREAAARSAAASRRAAEDEAGEARAALAELGLDAKAAADRALAEQRAKVDHLVRRTEREAGAARGGGAEASARQAVAALDATVSRLRRWLKAARARVEAARGEQQRVAQAQAARARAEAARREARGGVASLRKRAEALPGDCADDVIAGAALDDPAGAAAAVAEAVERTRTASARLEAEAERARGRAEEARARADGLRHSCSALEASMAEAKAVLSEGGGGGPGALSAHGEAAARGGDADDEGSQWDAASGRPAPVEDLEEMLEAARNASRRAAADGDRAGAAKETLSELEELAVRKCACPLCGQGVDAADADAMALLRRTVRQTMRKLAGRFGGASEDECDAAERRAERLARQVAAARRWHADADKLADAVASREAACEDEEAAAEEAAAAAAALQRARERLGALNDLRPAAAALEQQCRAAQAADKEADQLEGEAAALGGGGGVLSLGPAEASADALDKEAATAQGGGGGGGGDDGDDDGALEEDERVIRSAARAPAGGSAAADAVSALEVRLQLREEDRERARAALAEQQARAAALRGQVAEARAEQARLEGRVAEAERRQTRVRAAEAAISKAEAAAAAAEREASDVAAALRKAGSALEAGRADKRSRTAEAEAACERLRRAAGRVGEARARLERAGREDPSEALTQAEDRLEAAGKAAGSARRQLEDLAPRLEAAKEQLAQAEKVKGEARLLVAYQGLRSRRAELKGQLDKARLRLRELGRAVAEGRVGGGAAGAASRSREEQEREEQEYWGDEDLAEDDAAAAGGVEEAEADARREAKEASAAPSRKRARAARSRTMEEGDDDDDDDEEEEEEEEEEEGSAAAPETRDRGATQEPPARQFQRPAELEGVEARIERLQARLRLLRDVAASCGGQLKSLLQAREAREARLASGELEGIEERLARESINETTLKMAVADLDVFYRGLDRALMRYHELMIEDVNKSIRDLWNMTYQGRDIDCIQIRSDASDVAAGAAAGKRRSYNYRVVMSKGGTELAMRGRCSAGQKMLACLIIRLALQQAFAATKCGVLALDEPTTNLDEENKRGLAQAIAMILQSRAAQSHFQLIIITHDTDFVNELNEAMQTLGTGDCRPEHVFRVSRREHPGFRGKFVSSITRHEWGTMMR</sequence>
<comment type="subcellular location">
    <subcellularLocation>
        <location evidence="3">Chromosome</location>
    </subcellularLocation>
    <subcellularLocation>
        <location evidence="2">Nucleus</location>
    </subcellularLocation>
</comment>
<comment type="cofactor">
    <cofactor evidence="1">
        <name>Zn(2+)</name>
        <dbReference type="ChEBI" id="CHEBI:29105"/>
    </cofactor>
</comment>
<evidence type="ECO:0000256" key="6">
    <source>
        <dbReference type="ARBA" id="ARBA00022723"/>
    </source>
</evidence>
<dbReference type="GO" id="GO:0030870">
    <property type="term" value="C:Mre11 complex"/>
    <property type="evidence" value="ECO:0007669"/>
    <property type="project" value="TreeGrafter"/>
</dbReference>
<dbReference type="Pfam" id="PF13476">
    <property type="entry name" value="AAA_23"/>
    <property type="match status" value="1"/>
</dbReference>
<protein>
    <recommendedName>
        <fullName evidence="12">Rad50/SbcC-type AAA domain-containing protein</fullName>
    </recommendedName>
</protein>
<dbReference type="GO" id="GO:0016887">
    <property type="term" value="F:ATP hydrolysis activity"/>
    <property type="evidence" value="ECO:0007669"/>
    <property type="project" value="InterPro"/>
</dbReference>
<evidence type="ECO:0000256" key="8">
    <source>
        <dbReference type="ARBA" id="ARBA00023242"/>
    </source>
</evidence>
<feature type="region of interest" description="Disordered" evidence="11">
    <location>
        <begin position="1249"/>
        <end position="1369"/>
    </location>
</feature>
<feature type="region of interest" description="Disordered" evidence="11">
    <location>
        <begin position="398"/>
        <end position="452"/>
    </location>
</feature>
<dbReference type="InterPro" id="IPR027417">
    <property type="entry name" value="P-loop_NTPase"/>
</dbReference>
<feature type="region of interest" description="Disordered" evidence="11">
    <location>
        <begin position="968"/>
        <end position="1000"/>
    </location>
</feature>
<dbReference type="GO" id="GO:0051880">
    <property type="term" value="F:G-quadruplex DNA binding"/>
    <property type="evidence" value="ECO:0007669"/>
    <property type="project" value="TreeGrafter"/>
</dbReference>
<dbReference type="EMBL" id="VLTM01000018">
    <property type="protein sequence ID" value="KAA0164203.1"/>
    <property type="molecule type" value="Genomic_DNA"/>
</dbReference>
<dbReference type="Proteomes" id="UP000325113">
    <property type="component" value="Unassembled WGS sequence"/>
</dbReference>
<dbReference type="GO" id="GO:0000722">
    <property type="term" value="P:telomere maintenance via recombination"/>
    <property type="evidence" value="ECO:0007669"/>
    <property type="project" value="TreeGrafter"/>
</dbReference>
<feature type="domain" description="Rad50/SbcC-type AAA" evidence="12">
    <location>
        <begin position="7"/>
        <end position="214"/>
    </location>
</feature>
<feature type="coiled-coil region" evidence="10">
    <location>
        <begin position="683"/>
        <end position="717"/>
    </location>
</feature>
<evidence type="ECO:0000256" key="7">
    <source>
        <dbReference type="ARBA" id="ARBA00022833"/>
    </source>
</evidence>
<feature type="region of interest" description="Disordered" evidence="11">
    <location>
        <begin position="732"/>
        <end position="772"/>
    </location>
</feature>
<dbReference type="PANTHER" id="PTHR18867:SF12">
    <property type="entry name" value="DNA REPAIR PROTEIN RAD50"/>
    <property type="match status" value="1"/>
</dbReference>
<dbReference type="PANTHER" id="PTHR18867">
    <property type="entry name" value="RAD50"/>
    <property type="match status" value="1"/>
</dbReference>
<dbReference type="GO" id="GO:0007004">
    <property type="term" value="P:telomere maintenance via telomerase"/>
    <property type="evidence" value="ECO:0007669"/>
    <property type="project" value="TreeGrafter"/>
</dbReference>
<feature type="coiled-coil region" evidence="10">
    <location>
        <begin position="265"/>
        <end position="299"/>
    </location>
</feature>
<feature type="compositionally biased region" description="Low complexity" evidence="11">
    <location>
        <begin position="415"/>
        <end position="452"/>
    </location>
</feature>
<comment type="catalytic activity">
    <reaction evidence="9">
        <text>ATP + H2O = ADP + phosphate + H(+)</text>
        <dbReference type="Rhea" id="RHEA:13065"/>
        <dbReference type="ChEBI" id="CHEBI:15377"/>
        <dbReference type="ChEBI" id="CHEBI:15378"/>
        <dbReference type="ChEBI" id="CHEBI:30616"/>
        <dbReference type="ChEBI" id="CHEBI:43474"/>
        <dbReference type="ChEBI" id="CHEBI:456216"/>
    </reaction>
</comment>
<dbReference type="InterPro" id="IPR038729">
    <property type="entry name" value="Rad50/SbcC_AAA"/>
</dbReference>
<comment type="caution">
    <text evidence="13">The sequence shown here is derived from an EMBL/GenBank/DDBJ whole genome shotgun (WGS) entry which is preliminary data.</text>
</comment>
<keyword evidence="7" id="KW-0862">Zinc</keyword>
<feature type="coiled-coil region" evidence="10">
    <location>
        <begin position="323"/>
        <end position="350"/>
    </location>
</feature>
<evidence type="ECO:0000256" key="9">
    <source>
        <dbReference type="ARBA" id="ARBA00049360"/>
    </source>
</evidence>
<evidence type="ECO:0000256" key="10">
    <source>
        <dbReference type="SAM" id="Coils"/>
    </source>
</evidence>
<dbReference type="GO" id="GO:0000794">
    <property type="term" value="C:condensed nuclear chromosome"/>
    <property type="evidence" value="ECO:0007669"/>
    <property type="project" value="TreeGrafter"/>
</dbReference>
<evidence type="ECO:0000256" key="5">
    <source>
        <dbReference type="ARBA" id="ARBA00022454"/>
    </source>
</evidence>
<proteinExistence type="inferred from homology"/>
<dbReference type="Gene3D" id="3.40.50.300">
    <property type="entry name" value="P-loop containing nucleotide triphosphate hydrolases"/>
    <property type="match status" value="2"/>
</dbReference>
<feature type="region of interest" description="Disordered" evidence="11">
    <location>
        <begin position="499"/>
        <end position="534"/>
    </location>
</feature>
<feature type="coiled-coil region" evidence="10">
    <location>
        <begin position="896"/>
        <end position="953"/>
    </location>
</feature>
<keyword evidence="10" id="KW-0175">Coiled coil</keyword>
<dbReference type="GO" id="GO:0003691">
    <property type="term" value="F:double-stranded telomeric DNA binding"/>
    <property type="evidence" value="ECO:0007669"/>
    <property type="project" value="TreeGrafter"/>
</dbReference>
<feature type="coiled-coil region" evidence="10">
    <location>
        <begin position="1032"/>
        <end position="1111"/>
    </location>
</feature>
<keyword evidence="6" id="KW-0479">Metal-binding</keyword>
<dbReference type="GO" id="GO:0070192">
    <property type="term" value="P:chromosome organization involved in meiotic cell cycle"/>
    <property type="evidence" value="ECO:0007669"/>
    <property type="project" value="TreeGrafter"/>
</dbReference>
<evidence type="ECO:0000256" key="11">
    <source>
        <dbReference type="SAM" id="MobiDB-lite"/>
    </source>
</evidence>
<dbReference type="GO" id="GO:0043047">
    <property type="term" value="F:single-stranded telomeric DNA binding"/>
    <property type="evidence" value="ECO:0007669"/>
    <property type="project" value="TreeGrafter"/>
</dbReference>
<evidence type="ECO:0000256" key="4">
    <source>
        <dbReference type="ARBA" id="ARBA00009439"/>
    </source>
</evidence>
<evidence type="ECO:0000256" key="2">
    <source>
        <dbReference type="ARBA" id="ARBA00004123"/>
    </source>
</evidence>
<feature type="compositionally biased region" description="Acidic residues" evidence="11">
    <location>
        <begin position="1266"/>
        <end position="1283"/>
    </location>
</feature>
<keyword evidence="5" id="KW-0158">Chromosome</keyword>
<organism evidence="13 14">
    <name type="scientific">Cafeteria roenbergensis</name>
    <name type="common">Marine flagellate</name>
    <dbReference type="NCBI Taxonomy" id="33653"/>
    <lineage>
        <taxon>Eukaryota</taxon>
        <taxon>Sar</taxon>
        <taxon>Stramenopiles</taxon>
        <taxon>Bigyra</taxon>
        <taxon>Opalozoa</taxon>
        <taxon>Bicosoecida</taxon>
        <taxon>Cafeteriaceae</taxon>
        <taxon>Cafeteria</taxon>
    </lineage>
</organism>